<dbReference type="AlphaFoldDB" id="A0A0J8AYW0"/>
<proteinExistence type="predicted"/>
<reference evidence="1 2" key="1">
    <citation type="journal article" date="2014" name="Nature">
        <title>The genome of the recently domesticated crop plant sugar beet (Beta vulgaris).</title>
        <authorList>
            <person name="Dohm J.C."/>
            <person name="Minoche A.E."/>
            <person name="Holtgrawe D."/>
            <person name="Capella-Gutierrez S."/>
            <person name="Zakrzewski F."/>
            <person name="Tafer H."/>
            <person name="Rupp O."/>
            <person name="Sorensen T.R."/>
            <person name="Stracke R."/>
            <person name="Reinhardt R."/>
            <person name="Goesmann A."/>
            <person name="Kraft T."/>
            <person name="Schulz B."/>
            <person name="Stadler P.F."/>
            <person name="Schmidt T."/>
            <person name="Gabaldon T."/>
            <person name="Lehrach H."/>
            <person name="Weisshaar B."/>
            <person name="Himmelbauer H."/>
        </authorList>
    </citation>
    <scope>NUCLEOTIDE SEQUENCE [LARGE SCALE GENOMIC DNA]</scope>
    <source>
        <tissue evidence="1">Taproot</tissue>
    </source>
</reference>
<gene>
    <name evidence="1" type="ORF">BVRB_026060</name>
</gene>
<accession>A0A0J8AYW0</accession>
<sequence>MVSIVLERDRLCSESSSSHTPMYLYLFRAKSRSSGRLLDLSSNELVAVTQAVTSDTAHINVKPVDSDVYIIMACLQIRNHTASFHVNVHSQGHLRPYLYELPFIQTRICKLWSGQHAKTPPISVQLAPKQSIRIDLIQHNSPAMASLDAEMDRGAKVALRSIDRHDRGRYLVQNLSPDWQYIRLSPKSSS</sequence>
<protein>
    <submittedName>
        <fullName evidence="1">Uncharacterized protein</fullName>
    </submittedName>
</protein>
<feature type="non-terminal residue" evidence="1">
    <location>
        <position position="190"/>
    </location>
</feature>
<dbReference type="EMBL" id="KQ097270">
    <property type="protein sequence ID" value="KMS93974.1"/>
    <property type="molecule type" value="Genomic_DNA"/>
</dbReference>
<evidence type="ECO:0000313" key="1">
    <source>
        <dbReference type="EMBL" id="KMS93974.1"/>
    </source>
</evidence>
<evidence type="ECO:0000313" key="2">
    <source>
        <dbReference type="Proteomes" id="UP000035740"/>
    </source>
</evidence>
<name>A0A0J8AYW0_BETVV</name>
<keyword evidence="2" id="KW-1185">Reference proteome</keyword>
<organism evidence="1 2">
    <name type="scientific">Beta vulgaris subsp. vulgaris</name>
    <name type="common">Beet</name>
    <dbReference type="NCBI Taxonomy" id="3555"/>
    <lineage>
        <taxon>Eukaryota</taxon>
        <taxon>Viridiplantae</taxon>
        <taxon>Streptophyta</taxon>
        <taxon>Embryophyta</taxon>
        <taxon>Tracheophyta</taxon>
        <taxon>Spermatophyta</taxon>
        <taxon>Magnoliopsida</taxon>
        <taxon>eudicotyledons</taxon>
        <taxon>Gunneridae</taxon>
        <taxon>Pentapetalae</taxon>
        <taxon>Caryophyllales</taxon>
        <taxon>Chenopodiaceae</taxon>
        <taxon>Betoideae</taxon>
        <taxon>Beta</taxon>
    </lineage>
</organism>
<dbReference type="Proteomes" id="UP000035740">
    <property type="component" value="Unassembled WGS sequence"/>
</dbReference>